<dbReference type="AlphaFoldDB" id="A0A6V7WTB2"/>
<comment type="caution">
    <text evidence="2">The sequence shown here is derived from an EMBL/GenBank/DDBJ whole genome shotgun (WGS) entry which is preliminary data.</text>
</comment>
<evidence type="ECO:0000313" key="2">
    <source>
        <dbReference type="EMBL" id="CAD2190284.1"/>
    </source>
</evidence>
<accession>A0A6V7WTB2</accession>
<dbReference type="EMBL" id="CAJEWN010000798">
    <property type="protein sequence ID" value="CAD2190284.1"/>
    <property type="molecule type" value="Genomic_DNA"/>
</dbReference>
<keyword evidence="1" id="KW-0812">Transmembrane</keyword>
<sequence length="82" mass="9405">MSKDFNIIFQYFIIFILLIKFEYSKTASCIYSEKGRWCDNDSDIACPSSPAVLLKNCLFYTGKLECCDKDKSCNFKKGGCNE</sequence>
<reference evidence="2 3" key="1">
    <citation type="submission" date="2020-08" db="EMBL/GenBank/DDBJ databases">
        <authorList>
            <person name="Koutsovoulos G."/>
            <person name="Danchin GJ E."/>
        </authorList>
    </citation>
    <scope>NUCLEOTIDE SEQUENCE [LARGE SCALE GENOMIC DNA]</scope>
</reference>
<dbReference type="Proteomes" id="UP000580250">
    <property type="component" value="Unassembled WGS sequence"/>
</dbReference>
<gene>
    <name evidence="2" type="ORF">MENT_LOCUS43066</name>
</gene>
<organism evidence="2 3">
    <name type="scientific">Meloidogyne enterolobii</name>
    <name type="common">Root-knot nematode worm</name>
    <name type="synonym">Meloidogyne mayaguensis</name>
    <dbReference type="NCBI Taxonomy" id="390850"/>
    <lineage>
        <taxon>Eukaryota</taxon>
        <taxon>Metazoa</taxon>
        <taxon>Ecdysozoa</taxon>
        <taxon>Nematoda</taxon>
        <taxon>Chromadorea</taxon>
        <taxon>Rhabditida</taxon>
        <taxon>Tylenchina</taxon>
        <taxon>Tylenchomorpha</taxon>
        <taxon>Tylenchoidea</taxon>
        <taxon>Meloidogynidae</taxon>
        <taxon>Meloidogyninae</taxon>
        <taxon>Meloidogyne</taxon>
    </lineage>
</organism>
<evidence type="ECO:0000256" key="1">
    <source>
        <dbReference type="SAM" id="Phobius"/>
    </source>
</evidence>
<name>A0A6V7WTB2_MELEN</name>
<feature type="transmembrane region" description="Helical" evidence="1">
    <location>
        <begin position="6"/>
        <end position="23"/>
    </location>
</feature>
<keyword evidence="1" id="KW-1133">Transmembrane helix</keyword>
<evidence type="ECO:0000313" key="3">
    <source>
        <dbReference type="Proteomes" id="UP000580250"/>
    </source>
</evidence>
<protein>
    <submittedName>
        <fullName evidence="2">Uncharacterized protein</fullName>
    </submittedName>
</protein>
<keyword evidence="1" id="KW-0472">Membrane</keyword>
<proteinExistence type="predicted"/>